<dbReference type="Pfam" id="PF00975">
    <property type="entry name" value="Thioesterase"/>
    <property type="match status" value="1"/>
</dbReference>
<dbReference type="Proteomes" id="UP001221208">
    <property type="component" value="Unassembled WGS sequence"/>
</dbReference>
<feature type="domain" description="Thioesterase" evidence="2">
    <location>
        <begin position="18"/>
        <end position="239"/>
    </location>
</feature>
<comment type="similarity">
    <text evidence="1">Belongs to the thioesterase family.</text>
</comment>
<dbReference type="InterPro" id="IPR001031">
    <property type="entry name" value="Thioesterase"/>
</dbReference>
<sequence>MHTTPWLLRQAGPQRRMRLFCFAYAGGNAASFMPWQAELDVDIEVCAVQLPGRGGRFGEAPYTSMSELVETLAGVVGAHADLPFAFFGHSLGALLAFELARYLQRHQRAMPQQLIVSGCNAPQMRNPSANLHLLGDAALIEELRKYNGTPAELLQHRELMELLLPSIRADFSLAETYVYQPGALLDLPMTALAGRRDPRTSAEQVEGWQKETSNICRVEWFQGDHFFLNPERAGVLEVLRAVLAEVQCSPC</sequence>
<comment type="caution">
    <text evidence="3">The sequence shown here is derived from an EMBL/GenBank/DDBJ whole genome shotgun (WGS) entry which is preliminary data.</text>
</comment>
<keyword evidence="3" id="KW-0378">Hydrolase</keyword>
<dbReference type="GO" id="GO:0016787">
    <property type="term" value="F:hydrolase activity"/>
    <property type="evidence" value="ECO:0007669"/>
    <property type="project" value="UniProtKB-KW"/>
</dbReference>
<reference evidence="3 4" key="1">
    <citation type="submission" date="2022-10" db="EMBL/GenBank/DDBJ databases">
        <title>Janthinobacterium sp. hw3 Genome sequencing.</title>
        <authorList>
            <person name="Park S."/>
        </authorList>
    </citation>
    <scope>NUCLEOTIDE SEQUENCE [LARGE SCALE GENOMIC DNA]</scope>
    <source>
        <strain evidence="4">hw3</strain>
    </source>
</reference>
<accession>A0ABT5K0B3</accession>
<dbReference type="InterPro" id="IPR012223">
    <property type="entry name" value="TEII"/>
</dbReference>
<evidence type="ECO:0000256" key="1">
    <source>
        <dbReference type="ARBA" id="ARBA00007169"/>
    </source>
</evidence>
<evidence type="ECO:0000313" key="3">
    <source>
        <dbReference type="EMBL" id="MDC8758409.1"/>
    </source>
</evidence>
<proteinExistence type="inferred from homology"/>
<dbReference type="InterPro" id="IPR029058">
    <property type="entry name" value="AB_hydrolase_fold"/>
</dbReference>
<dbReference type="PANTHER" id="PTHR11487:SF0">
    <property type="entry name" value="S-ACYL FATTY ACID SYNTHASE THIOESTERASE, MEDIUM CHAIN"/>
    <property type="match status" value="1"/>
</dbReference>
<dbReference type="Gene3D" id="3.40.50.1820">
    <property type="entry name" value="alpha/beta hydrolase"/>
    <property type="match status" value="1"/>
</dbReference>
<keyword evidence="4" id="KW-1185">Reference proteome</keyword>
<name>A0ABT5K0B3_9BURK</name>
<gene>
    <name evidence="3" type="ORF">OIK44_12510</name>
</gene>
<organism evidence="3 4">
    <name type="scientific">Janthinobacterium fluminis</name>
    <dbReference type="NCBI Taxonomy" id="2987524"/>
    <lineage>
        <taxon>Bacteria</taxon>
        <taxon>Pseudomonadati</taxon>
        <taxon>Pseudomonadota</taxon>
        <taxon>Betaproteobacteria</taxon>
        <taxon>Burkholderiales</taxon>
        <taxon>Oxalobacteraceae</taxon>
        <taxon>Janthinobacterium</taxon>
    </lineage>
</organism>
<protein>
    <submittedName>
        <fullName evidence="3">Alpha/beta fold hydrolase</fullName>
    </submittedName>
</protein>
<dbReference type="RefSeq" id="WP_273671086.1">
    <property type="nucleotide sequence ID" value="NZ_JAQQXR010000004.1"/>
</dbReference>
<evidence type="ECO:0000313" key="4">
    <source>
        <dbReference type="Proteomes" id="UP001221208"/>
    </source>
</evidence>
<evidence type="ECO:0000259" key="2">
    <source>
        <dbReference type="Pfam" id="PF00975"/>
    </source>
</evidence>
<dbReference type="EMBL" id="JAQQXR010000004">
    <property type="protein sequence ID" value="MDC8758409.1"/>
    <property type="molecule type" value="Genomic_DNA"/>
</dbReference>
<dbReference type="PANTHER" id="PTHR11487">
    <property type="entry name" value="THIOESTERASE"/>
    <property type="match status" value="1"/>
</dbReference>
<dbReference type="SUPFAM" id="SSF53474">
    <property type="entry name" value="alpha/beta-Hydrolases"/>
    <property type="match status" value="1"/>
</dbReference>